<dbReference type="InterPro" id="IPR003439">
    <property type="entry name" value="ABC_transporter-like_ATP-bd"/>
</dbReference>
<reference evidence="6" key="1">
    <citation type="journal article" date="2019" name="Int. J. Syst. Evol. Microbiol.">
        <title>The Global Catalogue of Microorganisms (GCM) 10K type strain sequencing project: providing services to taxonomists for standard genome sequencing and annotation.</title>
        <authorList>
            <consortium name="The Broad Institute Genomics Platform"/>
            <consortium name="The Broad Institute Genome Sequencing Center for Infectious Disease"/>
            <person name="Wu L."/>
            <person name="Ma J."/>
        </authorList>
    </citation>
    <scope>NUCLEOTIDE SEQUENCE [LARGE SCALE GENOMIC DNA]</scope>
    <source>
        <strain evidence="6">CGMCC 1.19061</strain>
    </source>
</reference>
<dbReference type="InterPro" id="IPR003593">
    <property type="entry name" value="AAA+_ATPase"/>
</dbReference>
<dbReference type="PANTHER" id="PTHR42939:SF1">
    <property type="entry name" value="ABC TRANSPORTER ATP-BINDING PROTEIN ALBC-RELATED"/>
    <property type="match status" value="1"/>
</dbReference>
<dbReference type="SUPFAM" id="SSF52540">
    <property type="entry name" value="P-loop containing nucleoside triphosphate hydrolases"/>
    <property type="match status" value="1"/>
</dbReference>
<evidence type="ECO:0000313" key="5">
    <source>
        <dbReference type="EMBL" id="MFC4711070.1"/>
    </source>
</evidence>
<sequence>MLEISNLKVRYKKQQVLNHLTLQLNEGEVLGLIAPNGSGKTTFLNSIVGLVPRESGSFVLNDSIAYEKQREAYLKEVFFLESSQNLYPDLTVQQHLEMVKDLWQSELSISDTLNIFHIDRFQNKKVRQLSLGMKQQLLLSLYYMSDAKVLLFDEPLNGLDPTNTQLFNSLIQSFAKRGKTIIMSSHNLGNIAELCTKVAFLHEGKLHETNSVTKNLQEQYNQLFNSPEVFFQ</sequence>
<evidence type="ECO:0000256" key="3">
    <source>
        <dbReference type="ARBA" id="ARBA00022840"/>
    </source>
</evidence>
<feature type="domain" description="ABC transporter" evidence="4">
    <location>
        <begin position="2"/>
        <end position="228"/>
    </location>
</feature>
<proteinExistence type="predicted"/>
<evidence type="ECO:0000259" key="4">
    <source>
        <dbReference type="PROSITE" id="PS50893"/>
    </source>
</evidence>
<dbReference type="EMBL" id="JBHSGT010000063">
    <property type="protein sequence ID" value="MFC4711070.1"/>
    <property type="molecule type" value="Genomic_DNA"/>
</dbReference>
<protein>
    <submittedName>
        <fullName evidence="5">ABC transporter ATP-binding protein</fullName>
    </submittedName>
</protein>
<dbReference type="PANTHER" id="PTHR42939">
    <property type="entry name" value="ABC TRANSPORTER ATP-BINDING PROTEIN ALBC-RELATED"/>
    <property type="match status" value="1"/>
</dbReference>
<name>A0ABV9M684_9ENTE</name>
<dbReference type="SMART" id="SM00382">
    <property type="entry name" value="AAA"/>
    <property type="match status" value="1"/>
</dbReference>
<dbReference type="Pfam" id="PF00005">
    <property type="entry name" value="ABC_tran"/>
    <property type="match status" value="1"/>
</dbReference>
<evidence type="ECO:0000256" key="2">
    <source>
        <dbReference type="ARBA" id="ARBA00022741"/>
    </source>
</evidence>
<dbReference type="Proteomes" id="UP001596026">
    <property type="component" value="Unassembled WGS sequence"/>
</dbReference>
<dbReference type="PROSITE" id="PS50893">
    <property type="entry name" value="ABC_TRANSPORTER_2"/>
    <property type="match status" value="1"/>
</dbReference>
<dbReference type="Gene3D" id="3.40.50.300">
    <property type="entry name" value="P-loop containing nucleotide triphosphate hydrolases"/>
    <property type="match status" value="1"/>
</dbReference>
<keyword evidence="3 5" id="KW-0067">ATP-binding</keyword>
<gene>
    <name evidence="5" type="ORF">ACFO3L_10695</name>
</gene>
<evidence type="ECO:0000256" key="1">
    <source>
        <dbReference type="ARBA" id="ARBA00022448"/>
    </source>
</evidence>
<dbReference type="GO" id="GO:0005524">
    <property type="term" value="F:ATP binding"/>
    <property type="evidence" value="ECO:0007669"/>
    <property type="project" value="UniProtKB-KW"/>
</dbReference>
<dbReference type="InterPro" id="IPR051782">
    <property type="entry name" value="ABC_Transporter_VariousFunc"/>
</dbReference>
<keyword evidence="2" id="KW-0547">Nucleotide-binding</keyword>
<accession>A0ABV9M684</accession>
<dbReference type="InterPro" id="IPR027417">
    <property type="entry name" value="P-loop_NTPase"/>
</dbReference>
<dbReference type="CDD" id="cd03230">
    <property type="entry name" value="ABC_DR_subfamily_A"/>
    <property type="match status" value="1"/>
</dbReference>
<organism evidence="5 6">
    <name type="scientific">Enterococcus eurekensis</name>
    <dbReference type="NCBI Taxonomy" id="1159753"/>
    <lineage>
        <taxon>Bacteria</taxon>
        <taxon>Bacillati</taxon>
        <taxon>Bacillota</taxon>
        <taxon>Bacilli</taxon>
        <taxon>Lactobacillales</taxon>
        <taxon>Enterococcaceae</taxon>
        <taxon>Enterococcus</taxon>
    </lineage>
</organism>
<comment type="caution">
    <text evidence="5">The sequence shown here is derived from an EMBL/GenBank/DDBJ whole genome shotgun (WGS) entry which is preliminary data.</text>
</comment>
<dbReference type="RefSeq" id="WP_379967255.1">
    <property type="nucleotide sequence ID" value="NZ_JBHSGT010000063.1"/>
</dbReference>
<keyword evidence="6" id="KW-1185">Reference proteome</keyword>
<evidence type="ECO:0000313" key="6">
    <source>
        <dbReference type="Proteomes" id="UP001596026"/>
    </source>
</evidence>
<keyword evidence="1" id="KW-0813">Transport</keyword>